<keyword evidence="6 11" id="KW-0349">Heme</keyword>
<comment type="function">
    <text evidence="2">May be involved in the metabolism of insect hormones and in the breakdown of synthetic insecticides.</text>
</comment>
<name>A0A811VI84_CERCA</name>
<evidence type="ECO:0000256" key="5">
    <source>
        <dbReference type="ARBA" id="ARBA00010617"/>
    </source>
</evidence>
<accession>A0A811VI84</accession>
<dbReference type="SUPFAM" id="SSF48264">
    <property type="entry name" value="Cytochrome P450"/>
    <property type="match status" value="1"/>
</dbReference>
<dbReference type="InterPro" id="IPR001128">
    <property type="entry name" value="Cyt_P450"/>
</dbReference>
<evidence type="ECO:0000256" key="6">
    <source>
        <dbReference type="ARBA" id="ARBA00022617"/>
    </source>
</evidence>
<evidence type="ECO:0000256" key="8">
    <source>
        <dbReference type="ARBA" id="ARBA00023002"/>
    </source>
</evidence>
<dbReference type="CDD" id="cd20628">
    <property type="entry name" value="CYP4"/>
    <property type="match status" value="1"/>
</dbReference>
<evidence type="ECO:0000313" key="15">
    <source>
        <dbReference type="Proteomes" id="UP000606786"/>
    </source>
</evidence>
<keyword evidence="8 12" id="KW-0560">Oxidoreductase</keyword>
<dbReference type="Gene3D" id="1.10.630.10">
    <property type="entry name" value="Cytochrome P450"/>
    <property type="match status" value="1"/>
</dbReference>
<dbReference type="PANTHER" id="PTHR24291:SF177">
    <property type="entry name" value="CYTOCHROME P450 4AA1-RELATED"/>
    <property type="match status" value="1"/>
</dbReference>
<feature type="transmembrane region" description="Helical" evidence="13">
    <location>
        <begin position="88"/>
        <end position="112"/>
    </location>
</feature>
<proteinExistence type="inferred from homology"/>
<reference evidence="14" key="1">
    <citation type="submission" date="2020-11" db="EMBL/GenBank/DDBJ databases">
        <authorList>
            <person name="Whitehead M."/>
        </authorList>
    </citation>
    <scope>NUCLEOTIDE SEQUENCE</scope>
    <source>
        <strain evidence="14">EGII</strain>
    </source>
</reference>
<dbReference type="GO" id="GO:0005506">
    <property type="term" value="F:iron ion binding"/>
    <property type="evidence" value="ECO:0007669"/>
    <property type="project" value="InterPro"/>
</dbReference>
<comment type="similarity">
    <text evidence="5 12">Belongs to the cytochrome P450 family.</text>
</comment>
<dbReference type="PANTHER" id="PTHR24291">
    <property type="entry name" value="CYTOCHROME P450 FAMILY 4"/>
    <property type="match status" value="1"/>
</dbReference>
<evidence type="ECO:0000256" key="7">
    <source>
        <dbReference type="ARBA" id="ARBA00022723"/>
    </source>
</evidence>
<evidence type="ECO:0000256" key="11">
    <source>
        <dbReference type="PIRSR" id="PIRSR602403-1"/>
    </source>
</evidence>
<evidence type="ECO:0000256" key="1">
    <source>
        <dbReference type="ARBA" id="ARBA00001971"/>
    </source>
</evidence>
<dbReference type="GO" id="GO:0004497">
    <property type="term" value="F:monooxygenase activity"/>
    <property type="evidence" value="ECO:0007669"/>
    <property type="project" value="UniProtKB-KW"/>
</dbReference>
<dbReference type="Pfam" id="PF00067">
    <property type="entry name" value="p450"/>
    <property type="match status" value="1"/>
</dbReference>
<evidence type="ECO:0000256" key="12">
    <source>
        <dbReference type="RuleBase" id="RU000461"/>
    </source>
</evidence>
<feature type="transmembrane region" description="Helical" evidence="13">
    <location>
        <begin position="34"/>
        <end position="54"/>
    </location>
</feature>
<evidence type="ECO:0000256" key="2">
    <source>
        <dbReference type="ARBA" id="ARBA00003690"/>
    </source>
</evidence>
<dbReference type="OrthoDB" id="1470350at2759"/>
<keyword evidence="13" id="KW-0472">Membrane</keyword>
<dbReference type="AlphaFoldDB" id="A0A811VI84"/>
<evidence type="ECO:0000256" key="10">
    <source>
        <dbReference type="ARBA" id="ARBA00023033"/>
    </source>
</evidence>
<dbReference type="InterPro" id="IPR002403">
    <property type="entry name" value="Cyt_P450_E_grp-IV"/>
</dbReference>
<comment type="cofactor">
    <cofactor evidence="1 11">
        <name>heme</name>
        <dbReference type="ChEBI" id="CHEBI:30413"/>
    </cofactor>
</comment>
<organism evidence="14 15">
    <name type="scientific">Ceratitis capitata</name>
    <name type="common">Mediterranean fruit fly</name>
    <name type="synonym">Tephritis capitata</name>
    <dbReference type="NCBI Taxonomy" id="7213"/>
    <lineage>
        <taxon>Eukaryota</taxon>
        <taxon>Metazoa</taxon>
        <taxon>Ecdysozoa</taxon>
        <taxon>Arthropoda</taxon>
        <taxon>Hexapoda</taxon>
        <taxon>Insecta</taxon>
        <taxon>Pterygota</taxon>
        <taxon>Neoptera</taxon>
        <taxon>Endopterygota</taxon>
        <taxon>Diptera</taxon>
        <taxon>Brachycera</taxon>
        <taxon>Muscomorpha</taxon>
        <taxon>Tephritoidea</taxon>
        <taxon>Tephritidae</taxon>
        <taxon>Ceratitis</taxon>
        <taxon>Ceratitis</taxon>
    </lineage>
</organism>
<dbReference type="InterPro" id="IPR036396">
    <property type="entry name" value="Cyt_P450_sf"/>
</dbReference>
<keyword evidence="10 12" id="KW-0503">Monooxygenase</keyword>
<evidence type="ECO:0000256" key="3">
    <source>
        <dbReference type="ARBA" id="ARBA00004174"/>
    </source>
</evidence>
<dbReference type="GO" id="GO:0016705">
    <property type="term" value="F:oxidoreductase activity, acting on paired donors, with incorporation or reduction of molecular oxygen"/>
    <property type="evidence" value="ECO:0007669"/>
    <property type="project" value="InterPro"/>
</dbReference>
<evidence type="ECO:0000256" key="13">
    <source>
        <dbReference type="SAM" id="Phobius"/>
    </source>
</evidence>
<sequence length="524" mass="59925">MAILPAKNWLPGATRFLIEDNKNFLLEHASHSELWSFATLLAVALSLYGLWDYIKSVLLSLKLSGPEALPILGNCLIIKEKDMLAKRVATAFGLYGPLIRIWVLLFPFFAVLQPDDLQVILSSKKHTEKVFFYRLMHNFLGNGLITSSGEKWNAHRKLIQPMFHLTILERFIGTFADASQTLFENLLASANEEVNIAKYINNCVIDILNEAVLGVPVKRQGSVVDMNQSPFRQGKVVVNERFLQPWLLFESIYKFTKIASEELDQKKRLDQFTRQMIKRRREMMENGEVIVRKCLLDYMIEISNNNADFTEDDIVDEACTFMLAGQDSVGAAVAFTLFLLAQNPECQDKCMAEINDIFKYDQRAPTMGDLREMRYLEMCIKEALRLCPSVPLMARKLGEEVRLGKYTLPAGSNIFICPYATHRLPHIYPDPEKFEPERFSAQNSETRHPYAYIPFSAGPRYCIGNRFAIMEMKTVVSRLLRSYQLLPVAGKTSFNATFRITLRASGGLWVRLKPRENPLVDYSN</sequence>
<dbReference type="PRINTS" id="PR00465">
    <property type="entry name" value="EP450IV"/>
</dbReference>
<dbReference type="InterPro" id="IPR017972">
    <property type="entry name" value="Cyt_P450_CS"/>
</dbReference>
<dbReference type="PROSITE" id="PS00086">
    <property type="entry name" value="CYTOCHROME_P450"/>
    <property type="match status" value="1"/>
</dbReference>
<comment type="subcellular location">
    <subcellularLocation>
        <location evidence="4">Endoplasmic reticulum membrane</location>
        <topology evidence="4">Peripheral membrane protein</topology>
    </subcellularLocation>
    <subcellularLocation>
        <location evidence="3">Microsome membrane</location>
        <topology evidence="3">Peripheral membrane protein</topology>
    </subcellularLocation>
</comment>
<dbReference type="EMBL" id="CAJHJT010000056">
    <property type="protein sequence ID" value="CAD7014957.1"/>
    <property type="molecule type" value="Genomic_DNA"/>
</dbReference>
<comment type="caution">
    <text evidence="14">The sequence shown here is derived from an EMBL/GenBank/DDBJ whole genome shotgun (WGS) entry which is preliminary data.</text>
</comment>
<evidence type="ECO:0000313" key="14">
    <source>
        <dbReference type="EMBL" id="CAD7014957.1"/>
    </source>
</evidence>
<dbReference type="InterPro" id="IPR050196">
    <property type="entry name" value="Cytochrome_P450_Monoox"/>
</dbReference>
<dbReference type="GO" id="GO:0005789">
    <property type="term" value="C:endoplasmic reticulum membrane"/>
    <property type="evidence" value="ECO:0007669"/>
    <property type="project" value="UniProtKB-SubCell"/>
</dbReference>
<keyword evidence="9 11" id="KW-0408">Iron</keyword>
<evidence type="ECO:0000256" key="9">
    <source>
        <dbReference type="ARBA" id="ARBA00023004"/>
    </source>
</evidence>
<dbReference type="GO" id="GO:0020037">
    <property type="term" value="F:heme binding"/>
    <property type="evidence" value="ECO:0007669"/>
    <property type="project" value="InterPro"/>
</dbReference>
<dbReference type="Proteomes" id="UP000606786">
    <property type="component" value="Unassembled WGS sequence"/>
</dbReference>
<gene>
    <name evidence="14" type="ORF">CCAP1982_LOCUS22919</name>
</gene>
<keyword evidence="13" id="KW-1133">Transmembrane helix</keyword>
<keyword evidence="13" id="KW-0812">Transmembrane</keyword>
<feature type="binding site" description="axial binding residue" evidence="11">
    <location>
        <position position="462"/>
    </location>
    <ligand>
        <name>heme</name>
        <dbReference type="ChEBI" id="CHEBI:30413"/>
    </ligand>
    <ligandPart>
        <name>Fe</name>
        <dbReference type="ChEBI" id="CHEBI:18248"/>
    </ligandPart>
</feature>
<keyword evidence="15" id="KW-1185">Reference proteome</keyword>
<protein>
    <submittedName>
        <fullName evidence="14">(Mediterranean fruit fly) hypothetical protein</fullName>
    </submittedName>
</protein>
<dbReference type="PRINTS" id="PR00385">
    <property type="entry name" value="P450"/>
</dbReference>
<evidence type="ECO:0000256" key="4">
    <source>
        <dbReference type="ARBA" id="ARBA00004406"/>
    </source>
</evidence>
<keyword evidence="7 11" id="KW-0479">Metal-binding</keyword>